<organism evidence="2">
    <name type="scientific">Neobodo designis</name>
    <name type="common">Flagellated protozoan</name>
    <name type="synonym">Bodo designis</name>
    <dbReference type="NCBI Taxonomy" id="312471"/>
    <lineage>
        <taxon>Eukaryota</taxon>
        <taxon>Discoba</taxon>
        <taxon>Euglenozoa</taxon>
        <taxon>Kinetoplastea</taxon>
        <taxon>Metakinetoplastina</taxon>
        <taxon>Neobodonida</taxon>
        <taxon>Neobodo</taxon>
    </lineage>
</organism>
<proteinExistence type="predicted"/>
<evidence type="ECO:0000313" key="1">
    <source>
        <dbReference type="EMBL" id="CAD9129792.1"/>
    </source>
</evidence>
<dbReference type="EMBL" id="HBGF01032609">
    <property type="protein sequence ID" value="CAD9129792.1"/>
    <property type="molecule type" value="Transcribed_RNA"/>
</dbReference>
<name>A0A6U4U3V9_NEODS</name>
<protein>
    <submittedName>
        <fullName evidence="2">Uncharacterized protein</fullName>
    </submittedName>
</protein>
<dbReference type="AlphaFoldDB" id="A0A6U4U3V9"/>
<evidence type="ECO:0000313" key="2">
    <source>
        <dbReference type="EMBL" id="CAD9129794.1"/>
    </source>
</evidence>
<reference evidence="2" key="1">
    <citation type="submission" date="2021-01" db="EMBL/GenBank/DDBJ databases">
        <authorList>
            <person name="Corre E."/>
            <person name="Pelletier E."/>
            <person name="Niang G."/>
            <person name="Scheremetjew M."/>
            <person name="Finn R."/>
            <person name="Kale V."/>
            <person name="Holt S."/>
            <person name="Cochrane G."/>
            <person name="Meng A."/>
            <person name="Brown T."/>
            <person name="Cohen L."/>
        </authorList>
    </citation>
    <scope>NUCLEOTIDE SEQUENCE</scope>
    <source>
        <strain evidence="2">CCAP 1951/1</strain>
    </source>
</reference>
<gene>
    <name evidence="1" type="ORF">NDES1114_LOCUS21825</name>
    <name evidence="2" type="ORF">NDES1114_LOCUS21826</name>
</gene>
<dbReference type="EMBL" id="HBGF01032610">
    <property type="protein sequence ID" value="CAD9129794.1"/>
    <property type="molecule type" value="Transcribed_RNA"/>
</dbReference>
<accession>A0A6U4U3V9</accession>
<sequence>MAAATVIASQPVRVNELRFKSGEVRMRRLEGRVADLVPLRRREYLPGLVLNFTIVDAAGDRMRVFLYDDWGSGLSIVNEGETVTIAGSFTLTHAPEQSPDAPGLAKDTATTIGAPQTEVLLLANSDTVVTVEQGADHGDTMVLEVTAKTFDNPVVRVKRKPTDSVVLSHQSV</sequence>